<dbReference type="PANTHER" id="PTHR43044:SF1">
    <property type="entry name" value="QUINOL:CYTOCHROME C OXIDOREDUCTASE QUINONE-BINDING SUBUNIT 2"/>
    <property type="match status" value="1"/>
</dbReference>
<dbReference type="RefSeq" id="WP_094853802.1">
    <property type="nucleotide sequence ID" value="NZ_NEVM01000002.1"/>
</dbReference>
<dbReference type="PANTHER" id="PTHR43044">
    <property type="match status" value="1"/>
</dbReference>
<evidence type="ECO:0000313" key="2">
    <source>
        <dbReference type="EMBL" id="OZI34809.1"/>
    </source>
</evidence>
<feature type="transmembrane region" description="Helical" evidence="1">
    <location>
        <begin position="167"/>
        <end position="189"/>
    </location>
</feature>
<feature type="transmembrane region" description="Helical" evidence="1">
    <location>
        <begin position="232"/>
        <end position="254"/>
    </location>
</feature>
<comment type="caution">
    <text evidence="2">The sequence shown here is derived from an EMBL/GenBank/DDBJ whole genome shotgun (WGS) entry which is preliminary data.</text>
</comment>
<proteinExistence type="predicted"/>
<sequence>MKTPRLLRQLARPGATPLRHGVLLLAAGGILALPLCAYGLIADKRAFGAAWLAAWWFWAGLALGAQATLWMQRLTGGRWLAPIADTLSRLRAGTPALAILILPVFPCLRALYPWARPDWVDAAKETVFRGAWLQPSGFMGRIVIYVLLWSVLACLDGRGGTAARRQGYAAAGLALYAVSISLAAVDLLMSLTPPWYSTAFGLVVLVAQLKMAMAAAAYRGARIAAPETRGDLGNLLLMYVLTWSYIAFTQFQIIWAENLPAEISWYLPRVAGPWAGVALGLALLGLALPLAVLLSRGFKRDAACLRGLSLLLLMVGACEIAWWIFPSIEGLGGQAAWMTVLAWLGMGLLVRGAVMCFPARLPPAPSPSTARPEQEADHA</sequence>
<dbReference type="Proteomes" id="UP000216020">
    <property type="component" value="Unassembled WGS sequence"/>
</dbReference>
<dbReference type="AlphaFoldDB" id="A0A261SBN3"/>
<protein>
    <recommendedName>
        <fullName evidence="4">Quinol:cytochrome c oxidoreductase quinone-binding subunit 2</fullName>
    </recommendedName>
</protein>
<feature type="transmembrane region" description="Helical" evidence="1">
    <location>
        <begin position="21"/>
        <end position="41"/>
    </location>
</feature>
<feature type="transmembrane region" description="Helical" evidence="1">
    <location>
        <begin position="92"/>
        <end position="112"/>
    </location>
</feature>
<accession>A0A261SBN3</accession>
<feature type="transmembrane region" description="Helical" evidence="1">
    <location>
        <begin position="331"/>
        <end position="350"/>
    </location>
</feature>
<feature type="transmembrane region" description="Helical" evidence="1">
    <location>
        <begin position="53"/>
        <end position="71"/>
    </location>
</feature>
<keyword evidence="3" id="KW-1185">Reference proteome</keyword>
<feature type="transmembrane region" description="Helical" evidence="1">
    <location>
        <begin position="274"/>
        <end position="295"/>
    </location>
</feature>
<organism evidence="2 3">
    <name type="scientific">Bordetella genomosp. 10</name>
    <dbReference type="NCBI Taxonomy" id="1416804"/>
    <lineage>
        <taxon>Bacteria</taxon>
        <taxon>Pseudomonadati</taxon>
        <taxon>Pseudomonadota</taxon>
        <taxon>Betaproteobacteria</taxon>
        <taxon>Burkholderiales</taxon>
        <taxon>Alcaligenaceae</taxon>
        <taxon>Bordetella</taxon>
    </lineage>
</organism>
<feature type="transmembrane region" description="Helical" evidence="1">
    <location>
        <begin position="195"/>
        <end position="220"/>
    </location>
</feature>
<evidence type="ECO:0000256" key="1">
    <source>
        <dbReference type="SAM" id="Phobius"/>
    </source>
</evidence>
<keyword evidence="1" id="KW-1133">Transmembrane helix</keyword>
<feature type="transmembrane region" description="Helical" evidence="1">
    <location>
        <begin position="132"/>
        <end position="155"/>
    </location>
</feature>
<reference evidence="3" key="1">
    <citation type="submission" date="2017-05" db="EMBL/GenBank/DDBJ databases">
        <title>Complete and WGS of Bordetella genogroups.</title>
        <authorList>
            <person name="Spilker T."/>
            <person name="Lipuma J."/>
        </authorList>
    </citation>
    <scope>NUCLEOTIDE SEQUENCE [LARGE SCALE GENOMIC DNA]</scope>
    <source>
        <strain evidence="3">AU16122</strain>
    </source>
</reference>
<evidence type="ECO:0000313" key="3">
    <source>
        <dbReference type="Proteomes" id="UP000216020"/>
    </source>
</evidence>
<keyword evidence="1" id="KW-0812">Transmembrane</keyword>
<gene>
    <name evidence="2" type="ORF">CAL29_15185</name>
</gene>
<feature type="transmembrane region" description="Helical" evidence="1">
    <location>
        <begin position="307"/>
        <end position="325"/>
    </location>
</feature>
<dbReference type="EMBL" id="NEVM01000002">
    <property type="protein sequence ID" value="OZI34809.1"/>
    <property type="molecule type" value="Genomic_DNA"/>
</dbReference>
<evidence type="ECO:0008006" key="4">
    <source>
        <dbReference type="Google" id="ProtNLM"/>
    </source>
</evidence>
<dbReference type="OrthoDB" id="140980at2"/>
<name>A0A261SBN3_9BORD</name>
<keyword evidence="1" id="KW-0472">Membrane</keyword>